<keyword evidence="10" id="KW-1133">Transmembrane helix</keyword>
<dbReference type="InParanoid" id="A0A6P8HCM1"/>
<feature type="transmembrane region" description="Helical" evidence="10">
    <location>
        <begin position="515"/>
        <end position="535"/>
    </location>
</feature>
<dbReference type="Gene3D" id="3.90.660.10">
    <property type="match status" value="1"/>
</dbReference>
<dbReference type="Gene3D" id="1.10.405.10">
    <property type="entry name" value="Guanine Nucleotide Dissociation Inhibitor, domain 1"/>
    <property type="match status" value="1"/>
</dbReference>
<comment type="catalytic activity">
    <reaction evidence="7">
        <text>benzylamine + O2 + H2O = benzaldehyde + H2O2 + NH4(+)</text>
        <dbReference type="Rhea" id="RHEA:59424"/>
        <dbReference type="ChEBI" id="CHEBI:15377"/>
        <dbReference type="ChEBI" id="CHEBI:15379"/>
        <dbReference type="ChEBI" id="CHEBI:16240"/>
        <dbReference type="ChEBI" id="CHEBI:17169"/>
        <dbReference type="ChEBI" id="CHEBI:28938"/>
        <dbReference type="ChEBI" id="CHEBI:225238"/>
    </reaction>
    <physiologicalReaction direction="left-to-right" evidence="7">
        <dbReference type="Rhea" id="RHEA:59425"/>
    </physiologicalReaction>
</comment>
<comment type="catalytic activity">
    <reaction evidence="6">
        <text>a secondary aliphatic amine + O2 + H2O = a primary amine + an aldehyde + H2O2</text>
        <dbReference type="Rhea" id="RHEA:26414"/>
        <dbReference type="ChEBI" id="CHEBI:15377"/>
        <dbReference type="ChEBI" id="CHEBI:15379"/>
        <dbReference type="ChEBI" id="CHEBI:16240"/>
        <dbReference type="ChEBI" id="CHEBI:17478"/>
        <dbReference type="ChEBI" id="CHEBI:58855"/>
        <dbReference type="ChEBI" id="CHEBI:65296"/>
        <dbReference type="EC" id="1.4.3.4"/>
    </reaction>
</comment>
<dbReference type="SUPFAM" id="SSF54373">
    <property type="entry name" value="FAD-linked reductases, C-terminal domain"/>
    <property type="match status" value="1"/>
</dbReference>
<sequence>MAKLIVDVVVGGGISGLCSAKLLTEYGLDVLVLEARDRVGGRTQTIEDPAFKYIDLGGSYVGPDQHRILHVAEELGVETYPVQCKGKTIDHLYAKAHEHDGSFSTWNPLAIIDYLNVAYTLDKMCDTIPLEQPWEAPQAIEWDHMTAEEFFNKVCWTSYCKKRMVQNTHHAMAVELWEISLLHYLWYRKSGNGVLKHSSADDAEEEKQFVGGAQQISNKLKKRLGDKVIVNSPVLQVNQEKDHVIVTCKNRNSYQSKYVISAIPQALLNKVSFVPPLSPLKNQLIQRFPMGSSIKTFAFYETAFWKSKGLNGVILSDFGPIHTSMDDTKPGANLPVIMGIITGDQARYFCNKTQKERKQAVCEQHAKVFGCKEALNPVHYVDKDWLGDEYSGGCYVGIMPCGVMTKYGKALRCPIGRLHFAGTETATISAGYMDGAVRAGERAAREILSKLRKIAEEDVRDVKDVLTPRHVTMAQRCLPTVPAFLVGSAAVFVLGGYLSFSSWTHLKQRHPHTKGCHIFTILPLKLQILLLWIIACLCVQRKTNGAPQGISS</sequence>
<dbReference type="PRINTS" id="PR00757">
    <property type="entry name" value="AMINEOXDASEF"/>
</dbReference>
<dbReference type="InterPro" id="IPR001613">
    <property type="entry name" value="Flavin_amine_oxidase"/>
</dbReference>
<evidence type="ECO:0000256" key="6">
    <source>
        <dbReference type="ARBA" id="ARBA00048448"/>
    </source>
</evidence>
<dbReference type="RefSeq" id="XP_031553381.1">
    <property type="nucleotide sequence ID" value="XM_031697521.1"/>
</dbReference>
<dbReference type="InterPro" id="IPR050703">
    <property type="entry name" value="Flavin_MAO"/>
</dbReference>
<comment type="similarity">
    <text evidence="3 10">Belongs to the flavin monoamine oxidase family.</text>
</comment>
<comment type="catalytic activity">
    <reaction evidence="8">
        <text>N-acetylputrescine + O2 + H2O = 4-acetamidobutanal + H2O2 + NH4(+)</text>
        <dbReference type="Rhea" id="RHEA:70283"/>
        <dbReference type="ChEBI" id="CHEBI:7386"/>
        <dbReference type="ChEBI" id="CHEBI:15377"/>
        <dbReference type="ChEBI" id="CHEBI:15379"/>
        <dbReference type="ChEBI" id="CHEBI:16240"/>
        <dbReference type="ChEBI" id="CHEBI:28938"/>
        <dbReference type="ChEBI" id="CHEBI:58263"/>
    </reaction>
    <physiologicalReaction direction="left-to-right" evidence="8">
        <dbReference type="Rhea" id="RHEA:70284"/>
    </physiologicalReaction>
</comment>
<dbReference type="OrthoDB" id="5046242at2759"/>
<dbReference type="EC" id="1.4.3.-" evidence="10"/>
<keyword evidence="10" id="KW-0472">Membrane</keyword>
<evidence type="ECO:0000256" key="9">
    <source>
        <dbReference type="PIRSR" id="PIRSR601613-1"/>
    </source>
</evidence>
<dbReference type="GeneID" id="116290482"/>
<keyword evidence="12" id="KW-1185">Reference proteome</keyword>
<feature type="binding site" evidence="9">
    <location>
        <position position="424"/>
    </location>
    <ligand>
        <name>FAD</name>
        <dbReference type="ChEBI" id="CHEBI:57692"/>
    </ligand>
</feature>
<evidence type="ECO:0000256" key="5">
    <source>
        <dbReference type="ARBA" id="ARBA00045409"/>
    </source>
</evidence>
<evidence type="ECO:0000256" key="8">
    <source>
        <dbReference type="ARBA" id="ARBA00049430"/>
    </source>
</evidence>
<evidence type="ECO:0000256" key="7">
    <source>
        <dbReference type="ARBA" id="ARBA00049354"/>
    </source>
</evidence>
<comment type="cofactor">
    <cofactor evidence="1 10">
        <name>FAD</name>
        <dbReference type="ChEBI" id="CHEBI:57692"/>
    </cofactor>
</comment>
<dbReference type="InterPro" id="IPR036188">
    <property type="entry name" value="FAD/NAD-bd_sf"/>
</dbReference>
<dbReference type="GO" id="GO:0005741">
    <property type="term" value="C:mitochondrial outer membrane"/>
    <property type="evidence" value="ECO:0007669"/>
    <property type="project" value="UniProtKB-SubCell"/>
</dbReference>
<dbReference type="FunCoup" id="A0A6P8HCM1">
    <property type="interactions" value="827"/>
</dbReference>
<dbReference type="Pfam" id="PF01593">
    <property type="entry name" value="Amino_oxidase"/>
    <property type="match status" value="1"/>
</dbReference>
<keyword evidence="10" id="KW-0285">Flavoprotein</keyword>
<name>A0A6P8HCM1_ACTTE</name>
<dbReference type="GO" id="GO:0008131">
    <property type="term" value="F:primary methylamine oxidase activity"/>
    <property type="evidence" value="ECO:0007669"/>
    <property type="project" value="UniProtKB-ARBA"/>
</dbReference>
<keyword evidence="10" id="KW-0812">Transmembrane</keyword>
<dbReference type="PANTHER" id="PTHR43563:SF1">
    <property type="entry name" value="AMINE OXIDASE [FLAVIN-CONTAINING] B"/>
    <property type="match status" value="1"/>
</dbReference>
<feature type="domain" description="Amine oxidase" evidence="11">
    <location>
        <begin position="14"/>
        <end position="448"/>
    </location>
</feature>
<dbReference type="PANTHER" id="PTHR43563">
    <property type="entry name" value="AMINE OXIDASE"/>
    <property type="match status" value="1"/>
</dbReference>
<evidence type="ECO:0000256" key="2">
    <source>
        <dbReference type="ARBA" id="ARBA00004362"/>
    </source>
</evidence>
<accession>A0A6P8HCM1</accession>
<feature type="transmembrane region" description="Helical" evidence="10">
    <location>
        <begin position="483"/>
        <end position="503"/>
    </location>
</feature>
<dbReference type="GO" id="GO:0097621">
    <property type="term" value="F:monoamine oxidase activity"/>
    <property type="evidence" value="ECO:0007669"/>
    <property type="project" value="UniProtKB-EC"/>
</dbReference>
<comment type="function">
    <text evidence="5">Catalyzes the oxidative deamination of primary and some secondary amines such as neurotransmitters, and exogenous amines including the tertiary amine, neurotoxin 1-methyl-4-phenyl-1,2,3,6-tetrahydropyridine (MPTP), with concomitant reduction of oxygen to hydrogen peroxide and participates in the metabolism of neuroactive and vasoactive amines in the central nervous system and peripheral tissues. Preferentially degrades benzylamine and phenylethylamine.</text>
</comment>
<proteinExistence type="inferred from homology"/>
<evidence type="ECO:0000256" key="4">
    <source>
        <dbReference type="ARBA" id="ARBA00023002"/>
    </source>
</evidence>
<feature type="binding site" evidence="9">
    <location>
        <begin position="34"/>
        <end position="35"/>
    </location>
    <ligand>
        <name>FAD</name>
        <dbReference type="ChEBI" id="CHEBI:57692"/>
    </ligand>
</feature>
<dbReference type="SUPFAM" id="SSF51905">
    <property type="entry name" value="FAD/NAD(P)-binding domain"/>
    <property type="match status" value="1"/>
</dbReference>
<dbReference type="InterPro" id="IPR002937">
    <property type="entry name" value="Amino_oxidase"/>
</dbReference>
<dbReference type="Proteomes" id="UP000515163">
    <property type="component" value="Unplaced"/>
</dbReference>
<evidence type="ECO:0000256" key="10">
    <source>
        <dbReference type="RuleBase" id="RU362067"/>
    </source>
</evidence>
<evidence type="ECO:0000313" key="12">
    <source>
        <dbReference type="Proteomes" id="UP000515163"/>
    </source>
</evidence>
<dbReference type="AlphaFoldDB" id="A0A6P8HCM1"/>
<dbReference type="KEGG" id="aten:116290482"/>
<dbReference type="Gene3D" id="3.50.50.60">
    <property type="entry name" value="FAD/NAD(P)-binding domain"/>
    <property type="match status" value="1"/>
</dbReference>
<gene>
    <name evidence="13" type="primary">LOC116290482</name>
</gene>
<evidence type="ECO:0000259" key="11">
    <source>
        <dbReference type="Pfam" id="PF01593"/>
    </source>
</evidence>
<feature type="binding site" evidence="9">
    <location>
        <position position="15"/>
    </location>
    <ligand>
        <name>FAD</name>
        <dbReference type="ChEBI" id="CHEBI:57692"/>
    </ligand>
</feature>
<keyword evidence="10" id="KW-0274">FAD</keyword>
<evidence type="ECO:0000256" key="1">
    <source>
        <dbReference type="ARBA" id="ARBA00001974"/>
    </source>
</evidence>
<evidence type="ECO:0000313" key="13">
    <source>
        <dbReference type="RefSeq" id="XP_031553381.1"/>
    </source>
</evidence>
<organism evidence="12 13">
    <name type="scientific">Actinia tenebrosa</name>
    <name type="common">Australian red waratah sea anemone</name>
    <dbReference type="NCBI Taxonomy" id="6105"/>
    <lineage>
        <taxon>Eukaryota</taxon>
        <taxon>Metazoa</taxon>
        <taxon>Cnidaria</taxon>
        <taxon>Anthozoa</taxon>
        <taxon>Hexacorallia</taxon>
        <taxon>Actiniaria</taxon>
        <taxon>Actiniidae</taxon>
        <taxon>Actinia</taxon>
    </lineage>
</organism>
<feature type="binding site" evidence="9">
    <location>
        <position position="234"/>
    </location>
    <ligand>
        <name>FAD</name>
        <dbReference type="ChEBI" id="CHEBI:57692"/>
    </ligand>
</feature>
<comment type="subcellular location">
    <subcellularLocation>
        <location evidence="2">Mitochondrion outer membrane</location>
        <topology evidence="2">Single-pass type IV membrane protein</topology>
        <orientation evidence="2">Cytoplasmic side</orientation>
    </subcellularLocation>
</comment>
<evidence type="ECO:0000256" key="3">
    <source>
        <dbReference type="ARBA" id="ARBA00005995"/>
    </source>
</evidence>
<reference evidence="13" key="1">
    <citation type="submission" date="2025-08" db="UniProtKB">
        <authorList>
            <consortium name="RefSeq"/>
        </authorList>
    </citation>
    <scope>IDENTIFICATION</scope>
    <source>
        <tissue evidence="13">Tentacle</tissue>
    </source>
</reference>
<protein>
    <recommendedName>
        <fullName evidence="10">Amine oxidase</fullName>
        <ecNumber evidence="10">1.4.3.-</ecNumber>
    </recommendedName>
</protein>
<keyword evidence="4 10" id="KW-0560">Oxidoreductase</keyword>